<dbReference type="Pfam" id="PF00403">
    <property type="entry name" value="HMA"/>
    <property type="match status" value="1"/>
</dbReference>
<evidence type="ECO:0000259" key="1">
    <source>
        <dbReference type="PROSITE" id="PS50846"/>
    </source>
</evidence>
<dbReference type="AlphaFoldDB" id="A0AAD3NUJ6"/>
<evidence type="ECO:0000313" key="3">
    <source>
        <dbReference type="Proteomes" id="UP001234787"/>
    </source>
</evidence>
<dbReference type="EMBL" id="BSEH01000752">
    <property type="protein sequence ID" value="GLJ59203.1"/>
    <property type="molecule type" value="Genomic_DNA"/>
</dbReference>
<evidence type="ECO:0000313" key="2">
    <source>
        <dbReference type="EMBL" id="GLJ59203.1"/>
    </source>
</evidence>
<dbReference type="InterPro" id="IPR006121">
    <property type="entry name" value="HMA_dom"/>
</dbReference>
<comment type="caution">
    <text evidence="2">The sequence shown here is derived from an EMBL/GenBank/DDBJ whole genome shotgun (WGS) entry which is preliminary data.</text>
</comment>
<proteinExistence type="predicted"/>
<sequence>MRKTKLRLQGTYKESQKQEIEKLLQALDGVGEVEVDLQGKFVIVHHNPRSQDGSALVKALGKRFKASIEGFTDY</sequence>
<protein>
    <recommendedName>
        <fullName evidence="1">HMA domain-containing protein</fullName>
    </recommendedName>
</protein>
<dbReference type="InterPro" id="IPR036163">
    <property type="entry name" value="HMA_dom_sf"/>
</dbReference>
<dbReference type="PROSITE" id="PS50846">
    <property type="entry name" value="HMA_2"/>
    <property type="match status" value="1"/>
</dbReference>
<dbReference type="Gene3D" id="3.30.70.100">
    <property type="match status" value="1"/>
</dbReference>
<accession>A0AAD3NUJ6</accession>
<organism evidence="2 3">
    <name type="scientific">Cryptomeria japonica</name>
    <name type="common">Japanese cedar</name>
    <name type="synonym">Cupressus japonica</name>
    <dbReference type="NCBI Taxonomy" id="3369"/>
    <lineage>
        <taxon>Eukaryota</taxon>
        <taxon>Viridiplantae</taxon>
        <taxon>Streptophyta</taxon>
        <taxon>Embryophyta</taxon>
        <taxon>Tracheophyta</taxon>
        <taxon>Spermatophyta</taxon>
        <taxon>Pinopsida</taxon>
        <taxon>Pinidae</taxon>
        <taxon>Conifers II</taxon>
        <taxon>Cupressales</taxon>
        <taxon>Cupressaceae</taxon>
        <taxon>Cryptomeria</taxon>
    </lineage>
</organism>
<gene>
    <name evidence="2" type="ORF">SUGI_1497330</name>
</gene>
<keyword evidence="3" id="KW-1185">Reference proteome</keyword>
<name>A0AAD3NUJ6_CRYJA</name>
<feature type="domain" description="HMA" evidence="1">
    <location>
        <begin position="2"/>
        <end position="68"/>
    </location>
</feature>
<dbReference type="GO" id="GO:0046872">
    <property type="term" value="F:metal ion binding"/>
    <property type="evidence" value="ECO:0007669"/>
    <property type="project" value="InterPro"/>
</dbReference>
<dbReference type="CDD" id="cd00371">
    <property type="entry name" value="HMA"/>
    <property type="match status" value="1"/>
</dbReference>
<dbReference type="SUPFAM" id="SSF55008">
    <property type="entry name" value="HMA, heavy metal-associated domain"/>
    <property type="match status" value="1"/>
</dbReference>
<dbReference type="Proteomes" id="UP001234787">
    <property type="component" value="Unassembled WGS sequence"/>
</dbReference>
<reference evidence="2" key="1">
    <citation type="submission" date="2022-12" db="EMBL/GenBank/DDBJ databases">
        <title>Chromosome-Level Genome Assembly of Japanese Cedar (Cryptomeriajaponica D. Don).</title>
        <authorList>
            <person name="Fujino T."/>
            <person name="Yamaguchi K."/>
            <person name="Yokoyama T."/>
            <person name="Hamanaka T."/>
            <person name="Harazono Y."/>
            <person name="Kamada H."/>
            <person name="Kobayashi W."/>
            <person name="Ujino-Ihara T."/>
            <person name="Uchiyama K."/>
            <person name="Matsumoto A."/>
            <person name="Izuno A."/>
            <person name="Tsumura Y."/>
            <person name="Toyoda A."/>
            <person name="Shigenobu S."/>
            <person name="Moriguchi Y."/>
            <person name="Ueno S."/>
            <person name="Kasahara M."/>
        </authorList>
    </citation>
    <scope>NUCLEOTIDE SEQUENCE</scope>
</reference>